<reference evidence="2" key="1">
    <citation type="journal article" date="2023" name="Mol. Phylogenet. Evol.">
        <title>Genome-scale phylogeny and comparative genomics of the fungal order Sordariales.</title>
        <authorList>
            <person name="Hensen N."/>
            <person name="Bonometti L."/>
            <person name="Westerberg I."/>
            <person name="Brannstrom I.O."/>
            <person name="Guillou S."/>
            <person name="Cros-Aarteil S."/>
            <person name="Calhoun S."/>
            <person name="Haridas S."/>
            <person name="Kuo A."/>
            <person name="Mondo S."/>
            <person name="Pangilinan J."/>
            <person name="Riley R."/>
            <person name="LaButti K."/>
            <person name="Andreopoulos B."/>
            <person name="Lipzen A."/>
            <person name="Chen C."/>
            <person name="Yan M."/>
            <person name="Daum C."/>
            <person name="Ng V."/>
            <person name="Clum A."/>
            <person name="Steindorff A."/>
            <person name="Ohm R.A."/>
            <person name="Martin F."/>
            <person name="Silar P."/>
            <person name="Natvig D.O."/>
            <person name="Lalanne C."/>
            <person name="Gautier V."/>
            <person name="Ament-Velasquez S.L."/>
            <person name="Kruys A."/>
            <person name="Hutchinson M.I."/>
            <person name="Powell A.J."/>
            <person name="Barry K."/>
            <person name="Miller A.N."/>
            <person name="Grigoriev I.V."/>
            <person name="Debuchy R."/>
            <person name="Gladieux P."/>
            <person name="Hiltunen Thoren M."/>
            <person name="Johannesson H."/>
        </authorList>
    </citation>
    <scope>NUCLEOTIDE SEQUENCE</scope>
    <source>
        <strain evidence="2">CBS 123565</strain>
    </source>
</reference>
<feature type="region of interest" description="Disordered" evidence="1">
    <location>
        <begin position="246"/>
        <end position="331"/>
    </location>
</feature>
<evidence type="ECO:0000313" key="2">
    <source>
        <dbReference type="EMBL" id="KAK4138588.1"/>
    </source>
</evidence>
<sequence length="401" mass="43157">MENTSTAHWAGSSRPSSSSAGQRRGLSFLGSIGRKKSAYFTTNSQLPPTKPNTTMADGRAISGPFQISRPVVSFAPQFTDEAPAIPESKSWDTVSSAMGVSAAEDLCWRDSPDRSSKESTLSRMTDLTIPPLEYQADSSVTDGACAATKLSHLDDARTSMTLYPWGGKSTNPIPPQIRIESEDTAGPTTPQIPKFSLFPYPQAPPSHDDKSVSRLIDEWYSALHAPAPLLLSPGLDGATRRGNALLPPNLCRPHPMADLPTRPAKTTEATKALRPPPIRFTADDPDTWRTPAEWARPSSAAVGDPGSKEEGEEGGEGDAQDDNGTLGSMSDGARLDAMSVNLKAAIRFWENDAGSIRCPSLDDKQRKNKGTPKRIRLGTVSSMHFNLLTAYLGHIKGIYAR</sequence>
<dbReference type="EMBL" id="MU853401">
    <property type="protein sequence ID" value="KAK4138588.1"/>
    <property type="molecule type" value="Genomic_DNA"/>
</dbReference>
<feature type="region of interest" description="Disordered" evidence="1">
    <location>
        <begin position="1"/>
        <end position="27"/>
    </location>
</feature>
<dbReference type="Proteomes" id="UP001304895">
    <property type="component" value="Unassembled WGS sequence"/>
</dbReference>
<dbReference type="AlphaFoldDB" id="A0AAN6USV7"/>
<gene>
    <name evidence="2" type="ORF">BT67DRAFT_14835</name>
</gene>
<keyword evidence="3" id="KW-1185">Reference proteome</keyword>
<feature type="compositionally biased region" description="Acidic residues" evidence="1">
    <location>
        <begin position="310"/>
        <end position="321"/>
    </location>
</feature>
<reference evidence="2" key="2">
    <citation type="submission" date="2023-05" db="EMBL/GenBank/DDBJ databases">
        <authorList>
            <consortium name="Lawrence Berkeley National Laboratory"/>
            <person name="Steindorff A."/>
            <person name="Hensen N."/>
            <person name="Bonometti L."/>
            <person name="Westerberg I."/>
            <person name="Brannstrom I.O."/>
            <person name="Guillou S."/>
            <person name="Cros-Aarteil S."/>
            <person name="Calhoun S."/>
            <person name="Haridas S."/>
            <person name="Kuo A."/>
            <person name="Mondo S."/>
            <person name="Pangilinan J."/>
            <person name="Riley R."/>
            <person name="Labutti K."/>
            <person name="Andreopoulos B."/>
            <person name="Lipzen A."/>
            <person name="Chen C."/>
            <person name="Yanf M."/>
            <person name="Daum C."/>
            <person name="Ng V."/>
            <person name="Clum A."/>
            <person name="Ohm R."/>
            <person name="Martin F."/>
            <person name="Silar P."/>
            <person name="Natvig D."/>
            <person name="Lalanne C."/>
            <person name="Gautier V."/>
            <person name="Ament-Velasquez S.L."/>
            <person name="Kruys A."/>
            <person name="Hutchinson M.I."/>
            <person name="Powell A.J."/>
            <person name="Barry K."/>
            <person name="Miller A.N."/>
            <person name="Grigoriev I.V."/>
            <person name="Debuchy R."/>
            <person name="Gladieux P."/>
            <person name="Thoren M.H."/>
            <person name="Johannesson H."/>
        </authorList>
    </citation>
    <scope>NUCLEOTIDE SEQUENCE</scope>
    <source>
        <strain evidence="2">CBS 123565</strain>
    </source>
</reference>
<feature type="compositionally biased region" description="Low complexity" evidence="1">
    <location>
        <begin position="11"/>
        <end position="25"/>
    </location>
</feature>
<proteinExistence type="predicted"/>
<evidence type="ECO:0000256" key="1">
    <source>
        <dbReference type="SAM" id="MobiDB-lite"/>
    </source>
</evidence>
<organism evidence="2 3">
    <name type="scientific">Trichocladium antarcticum</name>
    <dbReference type="NCBI Taxonomy" id="1450529"/>
    <lineage>
        <taxon>Eukaryota</taxon>
        <taxon>Fungi</taxon>
        <taxon>Dikarya</taxon>
        <taxon>Ascomycota</taxon>
        <taxon>Pezizomycotina</taxon>
        <taxon>Sordariomycetes</taxon>
        <taxon>Sordariomycetidae</taxon>
        <taxon>Sordariales</taxon>
        <taxon>Chaetomiaceae</taxon>
        <taxon>Trichocladium</taxon>
    </lineage>
</organism>
<name>A0AAN6USV7_9PEZI</name>
<accession>A0AAN6USV7</accession>
<evidence type="ECO:0000313" key="3">
    <source>
        <dbReference type="Proteomes" id="UP001304895"/>
    </source>
</evidence>
<protein>
    <submittedName>
        <fullName evidence="2">Uncharacterized protein</fullName>
    </submittedName>
</protein>
<comment type="caution">
    <text evidence="2">The sequence shown here is derived from an EMBL/GenBank/DDBJ whole genome shotgun (WGS) entry which is preliminary data.</text>
</comment>